<proteinExistence type="predicted"/>
<reference evidence="1" key="1">
    <citation type="submission" date="2015-10" db="EMBL/GenBank/DDBJ databases">
        <authorList>
            <person name="Gilbert D.G."/>
        </authorList>
    </citation>
    <scope>NUCLEOTIDE SEQUENCE</scope>
</reference>
<sequence>MVKYIYLILFVLFIVPSCVPKALLLDQPKLVSMYFDRKIKNLESIPNPIKDDKRQLIKTKVEYGFGVIMEQSDRLIEKDYTAGLAGYKKANLIFSEARESAIALLTEREPDFENWLRNESQIQFDREDIFDLYWLAAAFGGSIKSSRGNPFELIHLPYVERLLTTAIQLDPTWGNGTLHSAMMSYTTSRLDLSGEILRDTVDFYFQKAVEYSDSLDAGPFLTYAESIHKPFQERKEFEDKLNFVLEMDVIRNSKYELSNLIAKNRAEWLLSITDEYFLE</sequence>
<dbReference type="AlphaFoldDB" id="A0A160VDA1"/>
<dbReference type="Gene3D" id="1.25.40.920">
    <property type="entry name" value="TRAP transporter T-component"/>
    <property type="match status" value="1"/>
</dbReference>
<gene>
    <name evidence="1" type="ORF">MGWOODY_Mmi594</name>
</gene>
<dbReference type="InterPro" id="IPR038537">
    <property type="entry name" value="TatT_sf"/>
</dbReference>
<dbReference type="InterPro" id="IPR031823">
    <property type="entry name" value="TatT"/>
</dbReference>
<protein>
    <submittedName>
        <fullName evidence="1">Uncharacterized protein</fullName>
    </submittedName>
</protein>
<name>A0A160VDA1_9ZZZZ</name>
<dbReference type="Pfam" id="PF16811">
    <property type="entry name" value="TAtT"/>
    <property type="match status" value="1"/>
</dbReference>
<evidence type="ECO:0000313" key="1">
    <source>
        <dbReference type="EMBL" id="CUV08396.1"/>
    </source>
</evidence>
<dbReference type="EMBL" id="FAXC01000057">
    <property type="protein sequence ID" value="CUV08396.1"/>
    <property type="molecule type" value="Genomic_DNA"/>
</dbReference>
<accession>A0A160VDA1</accession>
<organism evidence="1">
    <name type="scientific">hydrothermal vent metagenome</name>
    <dbReference type="NCBI Taxonomy" id="652676"/>
    <lineage>
        <taxon>unclassified sequences</taxon>
        <taxon>metagenomes</taxon>
        <taxon>ecological metagenomes</taxon>
    </lineage>
</organism>